<keyword evidence="5" id="KW-0998">Cell outer membrane</keyword>
<gene>
    <name evidence="9" type="ORF">IAC23_01015</name>
</gene>
<dbReference type="GO" id="GO:0009279">
    <property type="term" value="C:cell outer membrane"/>
    <property type="evidence" value="ECO:0007669"/>
    <property type="project" value="UniProtKB-SubCell"/>
</dbReference>
<evidence type="ECO:0000256" key="2">
    <source>
        <dbReference type="ARBA" id="ARBA00006275"/>
    </source>
</evidence>
<dbReference type="InterPro" id="IPR011990">
    <property type="entry name" value="TPR-like_helical_dom_sf"/>
</dbReference>
<protein>
    <submittedName>
        <fullName evidence="9">RagB/SusD family nutrient uptake outer membrane protein</fullName>
    </submittedName>
</protein>
<feature type="signal peptide" evidence="6">
    <location>
        <begin position="1"/>
        <end position="21"/>
    </location>
</feature>
<evidence type="ECO:0000256" key="6">
    <source>
        <dbReference type="SAM" id="SignalP"/>
    </source>
</evidence>
<comment type="similarity">
    <text evidence="2">Belongs to the SusD family.</text>
</comment>
<feature type="domain" description="RagB/SusD" evidence="7">
    <location>
        <begin position="270"/>
        <end position="581"/>
    </location>
</feature>
<keyword evidence="3 6" id="KW-0732">Signal</keyword>
<dbReference type="Proteomes" id="UP000823619">
    <property type="component" value="Unassembled WGS sequence"/>
</dbReference>
<dbReference type="InterPro" id="IPR012944">
    <property type="entry name" value="SusD_RagB_dom"/>
</dbReference>
<organism evidence="9 10">
    <name type="scientific">Candidatus Cryptobacteroides merdavium</name>
    <dbReference type="NCBI Taxonomy" id="2840769"/>
    <lineage>
        <taxon>Bacteria</taxon>
        <taxon>Pseudomonadati</taxon>
        <taxon>Bacteroidota</taxon>
        <taxon>Bacteroidia</taxon>
        <taxon>Bacteroidales</taxon>
        <taxon>Candidatus Cryptobacteroides</taxon>
    </lineage>
</organism>
<proteinExistence type="inferred from homology"/>
<evidence type="ECO:0000259" key="7">
    <source>
        <dbReference type="Pfam" id="PF07980"/>
    </source>
</evidence>
<feature type="domain" description="SusD-like N-terminal" evidence="8">
    <location>
        <begin position="87"/>
        <end position="219"/>
    </location>
</feature>
<sequence length="581" mass="66294">MKKIAYIIMACMAIITSLVSCVDLDLNPLSAASSENWYSTTEEIRISLNDFYRAEFYVVEQGWSLDRNTDDWSQRTNIYPIAAGSIDASTAKSNINVAKTWSYSYKNVSRANRILSAIDRLEGKYSVDELNALRAEACFFRAFAYARLITLWGDVPFYLEAITPEEAFKMGRTDKKTVLEQIYKDYDYAAEYLPLTNNSSSVSRVEKGAAYAFKARIALYQKDYRTAVEAAAACIALDKYSLYPDYGELFRDKTKHCENIFSIVRSTDLEVGSDGEPTTQGIGSFIARSAGGTHNAQPSWELLAVYEMTNGKTIDDPDSGFDPHNPFLNRDPRCCETFAAPGTRIYNIEWNPAPDKLQTMDYSSGQMITNKDSKGGSDATNAAYNGCCLRKGAQDEWRERLYNDNPVMLMRYADVLLMYAEAKIELGEIDQTVLAYMNDVRARAYGVTRAETDSYPEVTVTDQTELRKILRRERRVEFAWENLRYYDLQRWGQFENAFSHNMYGFSRTASVNIENFNKGNWFWPQTPDFDEDGFPRFEAMVDGTFIVQHGERHFDPKVYLWPIPSEDVQIMDGVLTQNPGY</sequence>
<evidence type="ECO:0000259" key="8">
    <source>
        <dbReference type="Pfam" id="PF14322"/>
    </source>
</evidence>
<dbReference type="Pfam" id="PF07980">
    <property type="entry name" value="SusD_RagB"/>
    <property type="match status" value="1"/>
</dbReference>
<evidence type="ECO:0000313" key="9">
    <source>
        <dbReference type="EMBL" id="MBO8444261.1"/>
    </source>
</evidence>
<feature type="chain" id="PRO_5039171759" evidence="6">
    <location>
        <begin position="22"/>
        <end position="581"/>
    </location>
</feature>
<dbReference type="SUPFAM" id="SSF48452">
    <property type="entry name" value="TPR-like"/>
    <property type="match status" value="1"/>
</dbReference>
<evidence type="ECO:0000313" key="10">
    <source>
        <dbReference type="Proteomes" id="UP000823619"/>
    </source>
</evidence>
<reference evidence="9" key="2">
    <citation type="journal article" date="2021" name="PeerJ">
        <title>Extensive microbial diversity within the chicken gut microbiome revealed by metagenomics and culture.</title>
        <authorList>
            <person name="Gilroy R."/>
            <person name="Ravi A."/>
            <person name="Getino M."/>
            <person name="Pursley I."/>
            <person name="Horton D.L."/>
            <person name="Alikhan N.F."/>
            <person name="Baker D."/>
            <person name="Gharbi K."/>
            <person name="Hall N."/>
            <person name="Watson M."/>
            <person name="Adriaenssens E.M."/>
            <person name="Foster-Nyarko E."/>
            <person name="Jarju S."/>
            <person name="Secka A."/>
            <person name="Antonio M."/>
            <person name="Oren A."/>
            <person name="Chaudhuri R.R."/>
            <person name="La Ragione R."/>
            <person name="Hildebrand F."/>
            <person name="Pallen M.J."/>
        </authorList>
    </citation>
    <scope>NUCLEOTIDE SEQUENCE</scope>
    <source>
        <strain evidence="9">D5-748</strain>
    </source>
</reference>
<dbReference type="PROSITE" id="PS51257">
    <property type="entry name" value="PROKAR_LIPOPROTEIN"/>
    <property type="match status" value="1"/>
</dbReference>
<keyword evidence="4" id="KW-0472">Membrane</keyword>
<reference evidence="9" key="1">
    <citation type="submission" date="2020-10" db="EMBL/GenBank/DDBJ databases">
        <authorList>
            <person name="Gilroy R."/>
        </authorList>
    </citation>
    <scope>NUCLEOTIDE SEQUENCE</scope>
    <source>
        <strain evidence="9">D5-748</strain>
    </source>
</reference>
<evidence type="ECO:0000256" key="3">
    <source>
        <dbReference type="ARBA" id="ARBA00022729"/>
    </source>
</evidence>
<evidence type="ECO:0000256" key="5">
    <source>
        <dbReference type="ARBA" id="ARBA00023237"/>
    </source>
</evidence>
<evidence type="ECO:0000256" key="4">
    <source>
        <dbReference type="ARBA" id="ARBA00023136"/>
    </source>
</evidence>
<dbReference type="Gene3D" id="1.25.40.390">
    <property type="match status" value="1"/>
</dbReference>
<evidence type="ECO:0000256" key="1">
    <source>
        <dbReference type="ARBA" id="ARBA00004442"/>
    </source>
</evidence>
<comment type="caution">
    <text evidence="9">The sequence shown here is derived from an EMBL/GenBank/DDBJ whole genome shotgun (WGS) entry which is preliminary data.</text>
</comment>
<accession>A0A9D9EAC0</accession>
<dbReference type="InterPro" id="IPR033985">
    <property type="entry name" value="SusD-like_N"/>
</dbReference>
<dbReference type="Pfam" id="PF14322">
    <property type="entry name" value="SusD-like_3"/>
    <property type="match status" value="1"/>
</dbReference>
<comment type="subcellular location">
    <subcellularLocation>
        <location evidence="1">Cell outer membrane</location>
    </subcellularLocation>
</comment>
<dbReference type="AlphaFoldDB" id="A0A9D9EAC0"/>
<name>A0A9D9EAC0_9BACT</name>
<dbReference type="EMBL" id="JADIMO010000016">
    <property type="protein sequence ID" value="MBO8444261.1"/>
    <property type="molecule type" value="Genomic_DNA"/>
</dbReference>